<dbReference type="Proteomes" id="UP000326060">
    <property type="component" value="Unassembled WGS sequence"/>
</dbReference>
<dbReference type="AlphaFoldDB" id="A0A5M9ZBR6"/>
<gene>
    <name evidence="1" type="ORF">EMB92_08495</name>
</gene>
<evidence type="ECO:0000313" key="2">
    <source>
        <dbReference type="Proteomes" id="UP000326060"/>
    </source>
</evidence>
<dbReference type="RefSeq" id="WP_150394511.1">
    <property type="nucleotide sequence ID" value="NZ_RZJP01000003.1"/>
</dbReference>
<organism evidence="1 2">
    <name type="scientific">Bifidobacterium callitrichos</name>
    <dbReference type="NCBI Taxonomy" id="762209"/>
    <lineage>
        <taxon>Bacteria</taxon>
        <taxon>Bacillati</taxon>
        <taxon>Actinomycetota</taxon>
        <taxon>Actinomycetes</taxon>
        <taxon>Bifidobacteriales</taxon>
        <taxon>Bifidobacteriaceae</taxon>
        <taxon>Bifidobacterium</taxon>
    </lineage>
</organism>
<reference evidence="1 2" key="1">
    <citation type="journal article" date="2019" name="Syst. Appl. Microbiol.">
        <title>Characterization of Bifidobacterium species in feaces of the Egyptian fruit bat: Description of B. vespertilionis sp. nov. and B. rousetti sp. nov.</title>
        <authorList>
            <person name="Modesto M."/>
            <person name="Satti M."/>
            <person name="Watanabe K."/>
            <person name="Puglisi E."/>
            <person name="Morelli L."/>
            <person name="Huang C.-H."/>
            <person name="Liou J.-S."/>
            <person name="Miyashita M."/>
            <person name="Tamura T."/>
            <person name="Saito S."/>
            <person name="Mori K."/>
            <person name="Huang L."/>
            <person name="Sciavilla P."/>
            <person name="Sandri C."/>
            <person name="Spiezio C."/>
            <person name="Vitali F."/>
            <person name="Cavalieri D."/>
            <person name="Perpetuini G."/>
            <person name="Tofalo R."/>
            <person name="Bonetti A."/>
            <person name="Arita M."/>
            <person name="Mattarelli P."/>
        </authorList>
    </citation>
    <scope>NUCLEOTIDE SEQUENCE [LARGE SCALE GENOMIC DNA]</scope>
    <source>
        <strain evidence="1 2">RST27</strain>
    </source>
</reference>
<comment type="caution">
    <text evidence="1">The sequence shown here is derived from an EMBL/GenBank/DDBJ whole genome shotgun (WGS) entry which is preliminary data.</text>
</comment>
<name>A0A5M9ZBR6_9BIFI</name>
<proteinExistence type="predicted"/>
<dbReference type="EMBL" id="RZJP01000003">
    <property type="protein sequence ID" value="KAA8815974.1"/>
    <property type="molecule type" value="Genomic_DNA"/>
</dbReference>
<sequence length="81" mass="9190">MQAKFAFSAFLHNSETDFVDYPSNRFDAKGAAIPTPRPIPGVLQAEPVGRRRHPSRFGRRDAYPHLKGLYGRDRRPLRAAI</sequence>
<accession>A0A5M9ZBR6</accession>
<protein>
    <submittedName>
        <fullName evidence="1">Uncharacterized protein</fullName>
    </submittedName>
</protein>
<evidence type="ECO:0000313" key="1">
    <source>
        <dbReference type="EMBL" id="KAA8815974.1"/>
    </source>
</evidence>